<dbReference type="AlphaFoldDB" id="A0A4S8JKV6"/>
<evidence type="ECO:0000313" key="3">
    <source>
        <dbReference type="EMBL" id="THU62465.1"/>
    </source>
</evidence>
<protein>
    <recommendedName>
        <fullName evidence="2">Trichome birefringence-like C-terminal domain-containing protein</fullName>
    </recommendedName>
</protein>
<dbReference type="EMBL" id="PYDT01000004">
    <property type="protein sequence ID" value="THU62465.1"/>
    <property type="molecule type" value="Genomic_DNA"/>
</dbReference>
<name>A0A4S8JKV6_MUSBA</name>
<keyword evidence="4" id="KW-1185">Reference proteome</keyword>
<evidence type="ECO:0000259" key="2">
    <source>
        <dbReference type="Pfam" id="PF13839"/>
    </source>
</evidence>
<comment type="similarity">
    <text evidence="1">Belongs to the PC-esterase family. TBL subfamily.</text>
</comment>
<dbReference type="InterPro" id="IPR026057">
    <property type="entry name" value="TBL_C"/>
</dbReference>
<dbReference type="GO" id="GO:0005794">
    <property type="term" value="C:Golgi apparatus"/>
    <property type="evidence" value="ECO:0007669"/>
    <property type="project" value="TreeGrafter"/>
</dbReference>
<dbReference type="PANTHER" id="PTHR32285:SF22">
    <property type="entry name" value="PROTEIN TRICHOME BIREFRINGENCE"/>
    <property type="match status" value="1"/>
</dbReference>
<gene>
    <name evidence="3" type="ORF">C4D60_Mb01t05430</name>
</gene>
<sequence length="66" mass="7850">MLRALRGKRLVFVGDSLNRNMWESLLCILRHPLKRKHRVFEVSGRKEFRTDNSYAFRFEVRGATSP</sequence>
<dbReference type="Pfam" id="PF13839">
    <property type="entry name" value="PC-Esterase"/>
    <property type="match status" value="1"/>
</dbReference>
<comment type="caution">
    <text evidence="3">The sequence shown here is derived from an EMBL/GenBank/DDBJ whole genome shotgun (WGS) entry which is preliminary data.</text>
</comment>
<dbReference type="GO" id="GO:0016413">
    <property type="term" value="F:O-acetyltransferase activity"/>
    <property type="evidence" value="ECO:0007669"/>
    <property type="project" value="InterPro"/>
</dbReference>
<dbReference type="PANTHER" id="PTHR32285">
    <property type="entry name" value="PROTEIN TRICHOME BIREFRINGENCE-LIKE 9-RELATED"/>
    <property type="match status" value="1"/>
</dbReference>
<evidence type="ECO:0000313" key="4">
    <source>
        <dbReference type="Proteomes" id="UP000317650"/>
    </source>
</evidence>
<dbReference type="Proteomes" id="UP000317650">
    <property type="component" value="Chromosome 1"/>
</dbReference>
<dbReference type="InterPro" id="IPR029962">
    <property type="entry name" value="TBL"/>
</dbReference>
<proteinExistence type="inferred from homology"/>
<accession>A0A4S8JKV6</accession>
<feature type="domain" description="Trichome birefringence-like C-terminal" evidence="2">
    <location>
        <begin position="1"/>
        <end position="59"/>
    </location>
</feature>
<evidence type="ECO:0000256" key="1">
    <source>
        <dbReference type="ARBA" id="ARBA00007727"/>
    </source>
</evidence>
<reference evidence="3 4" key="1">
    <citation type="journal article" date="2019" name="Nat. Plants">
        <title>Genome sequencing of Musa balbisiana reveals subgenome evolution and function divergence in polyploid bananas.</title>
        <authorList>
            <person name="Yao X."/>
        </authorList>
    </citation>
    <scope>NUCLEOTIDE SEQUENCE [LARGE SCALE GENOMIC DNA]</scope>
    <source>
        <strain evidence="4">cv. DH-PKW</strain>
        <tissue evidence="3">Leaves</tissue>
    </source>
</reference>
<organism evidence="3 4">
    <name type="scientific">Musa balbisiana</name>
    <name type="common">Banana</name>
    <dbReference type="NCBI Taxonomy" id="52838"/>
    <lineage>
        <taxon>Eukaryota</taxon>
        <taxon>Viridiplantae</taxon>
        <taxon>Streptophyta</taxon>
        <taxon>Embryophyta</taxon>
        <taxon>Tracheophyta</taxon>
        <taxon>Spermatophyta</taxon>
        <taxon>Magnoliopsida</taxon>
        <taxon>Liliopsida</taxon>
        <taxon>Zingiberales</taxon>
        <taxon>Musaceae</taxon>
        <taxon>Musa</taxon>
    </lineage>
</organism>